<feature type="domain" description="C3H1-type" evidence="18">
    <location>
        <begin position="274"/>
        <end position="301"/>
    </location>
</feature>
<dbReference type="GO" id="GO:0005524">
    <property type="term" value="F:ATP binding"/>
    <property type="evidence" value="ECO:0007669"/>
    <property type="project" value="UniProtKB-KW"/>
</dbReference>
<protein>
    <recommendedName>
        <fullName evidence="13">Putative ATP-dependent RNA helicase DHX57</fullName>
        <ecNumber evidence="2">3.6.4.13</ecNumber>
    </recommendedName>
    <alternativeName>
        <fullName evidence="14">DEAH box protein 57</fullName>
    </alternativeName>
</protein>
<dbReference type="InterPro" id="IPR011545">
    <property type="entry name" value="DEAD/DEAH_box_helicase_dom"/>
</dbReference>
<dbReference type="InterPro" id="IPR059023">
    <property type="entry name" value="RNA_hel_CTD"/>
</dbReference>
<dbReference type="PROSITE" id="PS50103">
    <property type="entry name" value="ZF_C3H1"/>
    <property type="match status" value="1"/>
</dbReference>
<feature type="compositionally biased region" description="Basic residues" evidence="16">
    <location>
        <begin position="1"/>
        <end position="21"/>
    </location>
</feature>
<evidence type="ECO:0000256" key="16">
    <source>
        <dbReference type="SAM" id="MobiDB-lite"/>
    </source>
</evidence>
<dbReference type="FunFam" id="1.20.120.1080:FF:000002">
    <property type="entry name" value="Putative ATP-dependent RNA helicase DHX36"/>
    <property type="match status" value="1"/>
</dbReference>
<feature type="region of interest" description="Disordered" evidence="16">
    <location>
        <begin position="1"/>
        <end position="61"/>
    </location>
</feature>
<evidence type="ECO:0000313" key="21">
    <source>
        <dbReference type="EMBL" id="CAH3043523.1"/>
    </source>
</evidence>
<keyword evidence="3 15" id="KW-0479">Metal-binding</keyword>
<comment type="caution">
    <text evidence="21">The sequence shown here is derived from an EMBL/GenBank/DDBJ whole genome shotgun (WGS) entry which is preliminary data.</text>
</comment>
<evidence type="ECO:0000256" key="7">
    <source>
        <dbReference type="ARBA" id="ARBA00022806"/>
    </source>
</evidence>
<dbReference type="PROSITE" id="PS51192">
    <property type="entry name" value="HELICASE_ATP_BIND_1"/>
    <property type="match status" value="1"/>
</dbReference>
<evidence type="ECO:0000256" key="12">
    <source>
        <dbReference type="ARBA" id="ARBA00057709"/>
    </source>
</evidence>
<organism evidence="21 22">
    <name type="scientific">Pocillopora meandrina</name>
    <dbReference type="NCBI Taxonomy" id="46732"/>
    <lineage>
        <taxon>Eukaryota</taxon>
        <taxon>Metazoa</taxon>
        <taxon>Cnidaria</taxon>
        <taxon>Anthozoa</taxon>
        <taxon>Hexacorallia</taxon>
        <taxon>Scleractinia</taxon>
        <taxon>Astrocoeniina</taxon>
        <taxon>Pocilloporidae</taxon>
        <taxon>Pocillopora</taxon>
    </lineage>
</organism>
<dbReference type="Gene3D" id="1.10.8.10">
    <property type="entry name" value="DNA helicase RuvA subunit, C-terminal domain"/>
    <property type="match status" value="1"/>
</dbReference>
<dbReference type="SMART" id="SM00490">
    <property type="entry name" value="HELICc"/>
    <property type="match status" value="1"/>
</dbReference>
<dbReference type="SUPFAM" id="SSF52540">
    <property type="entry name" value="P-loop containing nucleoside triphosphate hydrolases"/>
    <property type="match status" value="1"/>
</dbReference>
<evidence type="ECO:0000256" key="8">
    <source>
        <dbReference type="ARBA" id="ARBA00022833"/>
    </source>
</evidence>
<evidence type="ECO:0000256" key="2">
    <source>
        <dbReference type="ARBA" id="ARBA00012552"/>
    </source>
</evidence>
<dbReference type="InterPro" id="IPR011709">
    <property type="entry name" value="DEAD-box_helicase_OB_fold"/>
</dbReference>
<dbReference type="Proteomes" id="UP001159428">
    <property type="component" value="Unassembled WGS sequence"/>
</dbReference>
<dbReference type="GO" id="GO:0008270">
    <property type="term" value="F:zinc ion binding"/>
    <property type="evidence" value="ECO:0007669"/>
    <property type="project" value="UniProtKB-KW"/>
</dbReference>
<dbReference type="PANTHER" id="PTHR18934">
    <property type="entry name" value="ATP-DEPENDENT RNA HELICASE"/>
    <property type="match status" value="1"/>
</dbReference>
<evidence type="ECO:0000313" key="22">
    <source>
        <dbReference type="Proteomes" id="UP001159428"/>
    </source>
</evidence>
<comment type="catalytic activity">
    <reaction evidence="11">
        <text>ATP + H2O = ADP + phosphate + H(+)</text>
        <dbReference type="Rhea" id="RHEA:13065"/>
        <dbReference type="ChEBI" id="CHEBI:15377"/>
        <dbReference type="ChEBI" id="CHEBI:15378"/>
        <dbReference type="ChEBI" id="CHEBI:30616"/>
        <dbReference type="ChEBI" id="CHEBI:43474"/>
        <dbReference type="ChEBI" id="CHEBI:456216"/>
        <dbReference type="EC" id="3.6.4.13"/>
    </reaction>
</comment>
<dbReference type="FunFam" id="3.40.50.300:FF:000325">
    <property type="entry name" value="ATP-dependent RNA helicase DHX29"/>
    <property type="match status" value="1"/>
</dbReference>
<dbReference type="Gene3D" id="3.40.50.300">
    <property type="entry name" value="P-loop containing nucleotide triphosphate hydrolases"/>
    <property type="match status" value="2"/>
</dbReference>
<keyword evidence="9" id="KW-0067">ATP-binding</keyword>
<dbReference type="Pfam" id="PF00270">
    <property type="entry name" value="DEAD"/>
    <property type="match status" value="1"/>
</dbReference>
<evidence type="ECO:0000256" key="15">
    <source>
        <dbReference type="PROSITE-ProRule" id="PRU00723"/>
    </source>
</evidence>
<dbReference type="InterPro" id="IPR007502">
    <property type="entry name" value="Helicase-assoc_dom"/>
</dbReference>
<feature type="domain" description="Helicase ATP-binding" evidence="19">
    <location>
        <begin position="494"/>
        <end position="661"/>
    </location>
</feature>
<evidence type="ECO:0000256" key="14">
    <source>
        <dbReference type="ARBA" id="ARBA00083389"/>
    </source>
</evidence>
<keyword evidence="6" id="KW-0378">Hydrolase</keyword>
<gene>
    <name evidence="21" type="ORF">PMEA_00031595</name>
</gene>
<dbReference type="GO" id="GO:0016787">
    <property type="term" value="F:hydrolase activity"/>
    <property type="evidence" value="ECO:0007669"/>
    <property type="project" value="UniProtKB-KW"/>
</dbReference>
<feature type="compositionally biased region" description="Basic and acidic residues" evidence="16">
    <location>
        <begin position="430"/>
        <end position="441"/>
    </location>
</feature>
<dbReference type="InterPro" id="IPR006575">
    <property type="entry name" value="RWD_dom"/>
</dbReference>
<feature type="domain" description="UBA" evidence="17">
    <location>
        <begin position="147"/>
        <end position="192"/>
    </location>
</feature>
<evidence type="ECO:0000256" key="10">
    <source>
        <dbReference type="ARBA" id="ARBA00023054"/>
    </source>
</evidence>
<keyword evidence="22" id="KW-1185">Reference proteome</keyword>
<proteinExistence type="inferred from homology"/>
<feature type="zinc finger region" description="C3H1-type" evidence="15">
    <location>
        <begin position="274"/>
        <end position="301"/>
    </location>
</feature>
<dbReference type="InterPro" id="IPR015940">
    <property type="entry name" value="UBA"/>
</dbReference>
<keyword evidence="7" id="KW-0347">Helicase</keyword>
<accession>A0AAU9W477</accession>
<keyword evidence="5 15" id="KW-0863">Zinc-finger</keyword>
<dbReference type="SUPFAM" id="SSF90229">
    <property type="entry name" value="CCCH zinc finger"/>
    <property type="match status" value="1"/>
</dbReference>
<evidence type="ECO:0000256" key="6">
    <source>
        <dbReference type="ARBA" id="ARBA00022801"/>
    </source>
</evidence>
<dbReference type="SUPFAM" id="SSF46934">
    <property type="entry name" value="UBA-like"/>
    <property type="match status" value="1"/>
</dbReference>
<keyword evidence="10" id="KW-0175">Coiled coil</keyword>
<evidence type="ECO:0000259" key="18">
    <source>
        <dbReference type="PROSITE" id="PS50103"/>
    </source>
</evidence>
<evidence type="ECO:0000256" key="4">
    <source>
        <dbReference type="ARBA" id="ARBA00022741"/>
    </source>
</evidence>
<dbReference type="CDD" id="cd23825">
    <property type="entry name" value="RWD_DHX57"/>
    <property type="match status" value="1"/>
</dbReference>
<dbReference type="Pfam" id="PF00642">
    <property type="entry name" value="zf-CCCH"/>
    <property type="match status" value="1"/>
</dbReference>
<dbReference type="EMBL" id="CALNXJ010000007">
    <property type="protein sequence ID" value="CAH3043523.1"/>
    <property type="molecule type" value="Genomic_DNA"/>
</dbReference>
<dbReference type="Pfam" id="PF04408">
    <property type="entry name" value="WHD_HA2"/>
    <property type="match status" value="1"/>
</dbReference>
<dbReference type="InterPro" id="IPR009060">
    <property type="entry name" value="UBA-like_sf"/>
</dbReference>
<comment type="similarity">
    <text evidence="1">Belongs to the DEAD box helicase family. DEAH subfamily.</text>
</comment>
<dbReference type="InterPro" id="IPR002464">
    <property type="entry name" value="DNA/RNA_helicase_DEAH_CS"/>
</dbReference>
<dbReference type="InterPro" id="IPR048333">
    <property type="entry name" value="HA2_WH"/>
</dbReference>
<dbReference type="InterPro" id="IPR000571">
    <property type="entry name" value="Znf_CCCH"/>
</dbReference>
<dbReference type="Pfam" id="PF26026">
    <property type="entry name" value="RNA_hel_CTD"/>
    <property type="match status" value="1"/>
</dbReference>
<dbReference type="Pfam" id="PF00271">
    <property type="entry name" value="Helicase_C"/>
    <property type="match status" value="1"/>
</dbReference>
<evidence type="ECO:0000259" key="17">
    <source>
        <dbReference type="PROSITE" id="PS50030"/>
    </source>
</evidence>
<reference evidence="21 22" key="1">
    <citation type="submission" date="2022-05" db="EMBL/GenBank/DDBJ databases">
        <authorList>
            <consortium name="Genoscope - CEA"/>
            <person name="William W."/>
        </authorList>
    </citation>
    <scope>NUCLEOTIDE SEQUENCE [LARGE SCALE GENOMIC DNA]</scope>
</reference>
<name>A0AAU9W477_9CNID</name>
<dbReference type="FunFam" id="3.40.50.300:FF:000284">
    <property type="entry name" value="probable ATP-dependent RNA helicase YTHDC2"/>
    <property type="match status" value="1"/>
</dbReference>
<comment type="function">
    <text evidence="12">Probable ATP-binding RNA helicase.</text>
</comment>
<dbReference type="GO" id="GO:0003723">
    <property type="term" value="F:RNA binding"/>
    <property type="evidence" value="ECO:0007669"/>
    <property type="project" value="TreeGrafter"/>
</dbReference>
<dbReference type="PROSITE" id="PS51194">
    <property type="entry name" value="HELICASE_CTER"/>
    <property type="match status" value="1"/>
</dbReference>
<evidence type="ECO:0000256" key="13">
    <source>
        <dbReference type="ARBA" id="ARBA00071682"/>
    </source>
</evidence>
<dbReference type="PROSITE" id="PS50030">
    <property type="entry name" value="UBA"/>
    <property type="match status" value="1"/>
</dbReference>
<dbReference type="Pfam" id="PF05773">
    <property type="entry name" value="RWD"/>
    <property type="match status" value="1"/>
</dbReference>
<dbReference type="SMART" id="SM00356">
    <property type="entry name" value="ZnF_C3H1"/>
    <property type="match status" value="1"/>
</dbReference>
<dbReference type="InterPro" id="IPR027417">
    <property type="entry name" value="P-loop_NTPase"/>
</dbReference>
<dbReference type="Pfam" id="PF07717">
    <property type="entry name" value="OB_NTP_bind"/>
    <property type="match status" value="1"/>
</dbReference>
<dbReference type="Pfam" id="PF21010">
    <property type="entry name" value="HA2_C"/>
    <property type="match status" value="1"/>
</dbReference>
<dbReference type="InterPro" id="IPR014001">
    <property type="entry name" value="Helicase_ATP-bd"/>
</dbReference>
<dbReference type="PANTHER" id="PTHR18934:SF145">
    <property type="entry name" value="ATP-DEPENDENT RNA HELICASE DHX57-RELATED"/>
    <property type="match status" value="1"/>
</dbReference>
<dbReference type="Gene3D" id="4.10.1000.10">
    <property type="entry name" value="Zinc finger, CCCH-type"/>
    <property type="match status" value="1"/>
</dbReference>
<evidence type="ECO:0000256" key="9">
    <source>
        <dbReference type="ARBA" id="ARBA00022840"/>
    </source>
</evidence>
<keyword evidence="4" id="KW-0547">Nucleotide-binding</keyword>
<dbReference type="EC" id="3.6.4.13" evidence="2"/>
<keyword evidence="8 15" id="KW-0862">Zinc</keyword>
<feature type="domain" description="Helicase C-terminal" evidence="20">
    <location>
        <begin position="768"/>
        <end position="949"/>
    </location>
</feature>
<dbReference type="SMART" id="SM00847">
    <property type="entry name" value="HA2"/>
    <property type="match status" value="1"/>
</dbReference>
<evidence type="ECO:0000259" key="20">
    <source>
        <dbReference type="PROSITE" id="PS51194"/>
    </source>
</evidence>
<sequence>MNRGRGGSRRPNRGGGRHNLKPRSVNRTVFPSELEKQEDLEDDNDYGDVSKPRDLLPVKERDVMPKIKRRSKAPIQKLQMSIENQEMIKEVLHDLQLSQSGHEDQKSLVSSVKQARINEAYWKKFGDNKLLIEGGVSNADNRDGESQIDEEIYSSHAVKKLQQCGFERIRCTEALKESEGDLGAALEFLICSCCGLSCLGKTNPDYSDERFQEASSHRQEEAVALESIYNDAFTKVIADNVWTIKLSLPFLLDKFKQESRKENSGKSKAGKKAETAADICRFFLQGYCKFGDKCRLKHILCEEGTGSKEALNKSERKNKSLESEDLSFPFHLEVRFCKGSLYPFEPPMVVFYSTHESVPSSGCLNVTLRLNREAKELCDAESPVVFCLASLLEDEDEILACFNVPPSEYSLPLKKSISIHSAKEYHRDFPTRKKVADEKSETTQPKTSTDKVSIHEKSRKLKEQFQRLQSVTAYQSMLKERKKLPAWQSQQKIIEQLQDHQVLVISGMTGCGKTTQIPQFILDSHLKAGHGGECFIICTQPRRISAMSVAERVSSERVDKIGQSVGYQVRLENKQSSETRLLYCTTGILLRRLEGESTLPGVSHIIVDEVHERTEEGDFLMMVLKDLITVRADIRVILMSATLNAQLFSGYFYDAPVIHIPGRTFPVVEFFLEDSIDLTKFQVDPSSPYAKPLKSSNVLNTAGKKGQLNKDIQNIQDSFSSADFKPPDDKFDDQNLTEDQMAWRYSNYGKSTILSLCTMDHNKINYDLVVAILEWIVGEEHEYPKTGAILVFLPGMGEIMTLLDQLQNNKRFSPKSSDRFRILPLHSTLSSEEQSLVFKKQKEGVRKIVLSTNIAETSVTIDDVVFVIDCGRMKENRYDSVKGMESLEEVWVSQANARQRRGRAGRVTSGVCFHLFTSHRFQHQMAGHQIPEIQRVPLEKLCLRIKVLTLFFGREIKDVLGKLLQPPSEESINDAIKRLHNIGALDTDENLTSLGYHLAALPVDVRIGKLMLLGAIFRCLDPVLTIGAILSYRSPFSAPFDKREEADKKRQEMAIGNSDHMTLLKSYKGWLETMASGIAAGHHYCRTNFLSMKTLQMIASLKCQYAELLSDIGFIRADLTTRQIGRLAPRTGDGVLAATGDEVNVNSKNQKLVLGVVCAALFPNIVQVVKPDVKYKASVAGAVPVDSKAAELKFWTKNDGQVFIHPKSVNFQVNSFDSPYLVYHEKVKTSKVYIRDCSMVSEYSLLLFCGDNLSVNLEKGVFVISIDDGWIRFSASSHQVATLVRDLRKELDRILENKIENPSFDLMSCERGSRIIDAIVRLISTQ</sequence>
<dbReference type="Gene3D" id="1.20.120.1080">
    <property type="match status" value="1"/>
</dbReference>
<dbReference type="GO" id="GO:0003724">
    <property type="term" value="F:RNA helicase activity"/>
    <property type="evidence" value="ECO:0007669"/>
    <property type="project" value="UniProtKB-EC"/>
</dbReference>
<evidence type="ECO:0000259" key="19">
    <source>
        <dbReference type="PROSITE" id="PS51192"/>
    </source>
</evidence>
<dbReference type="InterPro" id="IPR001650">
    <property type="entry name" value="Helicase_C-like"/>
</dbReference>
<dbReference type="SMART" id="SM00487">
    <property type="entry name" value="DEXDc"/>
    <property type="match status" value="1"/>
</dbReference>
<evidence type="ECO:0000256" key="1">
    <source>
        <dbReference type="ARBA" id="ARBA00008792"/>
    </source>
</evidence>
<feature type="compositionally biased region" description="Acidic residues" evidence="16">
    <location>
        <begin position="36"/>
        <end position="46"/>
    </location>
</feature>
<dbReference type="InterPro" id="IPR036855">
    <property type="entry name" value="Znf_CCCH_sf"/>
</dbReference>
<feature type="region of interest" description="Disordered" evidence="16">
    <location>
        <begin position="430"/>
        <end position="456"/>
    </location>
</feature>
<evidence type="ECO:0000256" key="11">
    <source>
        <dbReference type="ARBA" id="ARBA00047984"/>
    </source>
</evidence>
<feature type="compositionally biased region" description="Basic and acidic residues" evidence="16">
    <location>
        <begin position="48"/>
        <end position="61"/>
    </location>
</feature>
<dbReference type="PROSITE" id="PS00690">
    <property type="entry name" value="DEAH_ATP_HELICASE"/>
    <property type="match status" value="1"/>
</dbReference>
<dbReference type="CDD" id="cd18791">
    <property type="entry name" value="SF2_C_RHA"/>
    <property type="match status" value="1"/>
</dbReference>
<evidence type="ECO:0000256" key="3">
    <source>
        <dbReference type="ARBA" id="ARBA00022723"/>
    </source>
</evidence>
<evidence type="ECO:0000256" key="5">
    <source>
        <dbReference type="ARBA" id="ARBA00022771"/>
    </source>
</evidence>